<name>A0ABD2CJ57_VESMC</name>
<reference evidence="2 3" key="1">
    <citation type="journal article" date="2024" name="Ann. Entomol. Soc. Am.">
        <title>Genomic analyses of the southern and eastern yellowjacket wasps (Hymenoptera: Vespidae) reveal evolutionary signatures of social life.</title>
        <authorList>
            <person name="Catto M.A."/>
            <person name="Caine P.B."/>
            <person name="Orr S.E."/>
            <person name="Hunt B.G."/>
            <person name="Goodisman M.A.D."/>
        </authorList>
    </citation>
    <scope>NUCLEOTIDE SEQUENCE [LARGE SCALE GENOMIC DNA]</scope>
    <source>
        <strain evidence="2">232</strain>
        <tissue evidence="2">Head and thorax</tissue>
    </source>
</reference>
<comment type="caution">
    <text evidence="2">The sequence shown here is derived from an EMBL/GenBank/DDBJ whole genome shotgun (WGS) entry which is preliminary data.</text>
</comment>
<accession>A0ABD2CJ57</accession>
<dbReference type="AlphaFoldDB" id="A0ABD2CJ57"/>
<feature type="signal peptide" evidence="1">
    <location>
        <begin position="1"/>
        <end position="15"/>
    </location>
</feature>
<evidence type="ECO:0000313" key="3">
    <source>
        <dbReference type="Proteomes" id="UP001607303"/>
    </source>
</evidence>
<evidence type="ECO:0000313" key="2">
    <source>
        <dbReference type="EMBL" id="KAL2745117.1"/>
    </source>
</evidence>
<dbReference type="EMBL" id="JAYRBN010000046">
    <property type="protein sequence ID" value="KAL2745117.1"/>
    <property type="molecule type" value="Genomic_DNA"/>
</dbReference>
<organism evidence="2 3">
    <name type="scientific">Vespula maculifrons</name>
    <name type="common">Eastern yellow jacket</name>
    <name type="synonym">Wasp</name>
    <dbReference type="NCBI Taxonomy" id="7453"/>
    <lineage>
        <taxon>Eukaryota</taxon>
        <taxon>Metazoa</taxon>
        <taxon>Ecdysozoa</taxon>
        <taxon>Arthropoda</taxon>
        <taxon>Hexapoda</taxon>
        <taxon>Insecta</taxon>
        <taxon>Pterygota</taxon>
        <taxon>Neoptera</taxon>
        <taxon>Endopterygota</taxon>
        <taxon>Hymenoptera</taxon>
        <taxon>Apocrita</taxon>
        <taxon>Aculeata</taxon>
        <taxon>Vespoidea</taxon>
        <taxon>Vespidae</taxon>
        <taxon>Vespinae</taxon>
        <taxon>Vespula</taxon>
    </lineage>
</organism>
<keyword evidence="3" id="KW-1185">Reference proteome</keyword>
<keyword evidence="1" id="KW-0732">Signal</keyword>
<sequence>MTLLICLSFSALSNMQDIFWNLTEISSHSPDSTCITQYFDILQVPSTQVSPRGGCCIWRPKS</sequence>
<evidence type="ECO:0000256" key="1">
    <source>
        <dbReference type="SAM" id="SignalP"/>
    </source>
</evidence>
<gene>
    <name evidence="2" type="ORF">V1477_006534</name>
</gene>
<dbReference type="Proteomes" id="UP001607303">
    <property type="component" value="Unassembled WGS sequence"/>
</dbReference>
<feature type="chain" id="PRO_5044852115" evidence="1">
    <location>
        <begin position="16"/>
        <end position="62"/>
    </location>
</feature>
<protein>
    <submittedName>
        <fullName evidence="2">Uncharacterized protein</fullName>
    </submittedName>
</protein>
<proteinExistence type="predicted"/>